<reference evidence="1 2" key="1">
    <citation type="submission" date="2015-06" db="EMBL/GenBank/DDBJ databases">
        <title>Draft genome assembly of filamentous brackish cyanobacterium Limnoraphis robusta strain CS-951.</title>
        <authorList>
            <person name="Willis A."/>
            <person name="Parks M."/>
            <person name="Burford M.A."/>
        </authorList>
    </citation>
    <scope>NUCLEOTIDE SEQUENCE [LARGE SCALE GENOMIC DNA]</scope>
    <source>
        <strain evidence="1 2">CS-951</strain>
    </source>
</reference>
<comment type="caution">
    <text evidence="1">The sequence shown here is derived from an EMBL/GenBank/DDBJ whole genome shotgun (WGS) entry which is preliminary data.</text>
</comment>
<dbReference type="RefSeq" id="WP_046278111.1">
    <property type="nucleotide sequence ID" value="NZ_LATL02000095.1"/>
</dbReference>
<evidence type="ECO:0000313" key="1">
    <source>
        <dbReference type="EMBL" id="KKD38491.1"/>
    </source>
</evidence>
<dbReference type="EMBL" id="LATL02000095">
    <property type="protein sequence ID" value="KKD38491.1"/>
    <property type="molecule type" value="Genomic_DNA"/>
</dbReference>
<accession>A0A0F5YHW6</accession>
<name>A0A0F5YHW6_9CYAN</name>
<protein>
    <submittedName>
        <fullName evidence="1">Uncharacterized protein</fullName>
    </submittedName>
</protein>
<gene>
    <name evidence="1" type="ORF">WN50_08535</name>
</gene>
<sequence length="77" mass="8668">MATKPFGYWLHNPEIEEITGSHFERISSEELAGLLMYCAAHVTTNVTVQGQNLRVATSRLDRSELIALMKAILDHLQ</sequence>
<organism evidence="1 2">
    <name type="scientific">Limnoraphis robusta CS-951</name>
    <dbReference type="NCBI Taxonomy" id="1637645"/>
    <lineage>
        <taxon>Bacteria</taxon>
        <taxon>Bacillati</taxon>
        <taxon>Cyanobacteriota</taxon>
        <taxon>Cyanophyceae</taxon>
        <taxon>Oscillatoriophycideae</taxon>
        <taxon>Oscillatoriales</taxon>
        <taxon>Sirenicapillariaceae</taxon>
        <taxon>Limnoraphis</taxon>
    </lineage>
</organism>
<dbReference type="Proteomes" id="UP000033607">
    <property type="component" value="Unassembled WGS sequence"/>
</dbReference>
<dbReference type="AlphaFoldDB" id="A0A0F5YHW6"/>
<evidence type="ECO:0000313" key="2">
    <source>
        <dbReference type="Proteomes" id="UP000033607"/>
    </source>
</evidence>
<proteinExistence type="predicted"/>